<dbReference type="EMBL" id="CAEZZQ010000036">
    <property type="protein sequence ID" value="CAB4773803.1"/>
    <property type="molecule type" value="Genomic_DNA"/>
</dbReference>
<dbReference type="AlphaFoldDB" id="A0A6J7GI21"/>
<name>A0A6J7GI21_9ZZZZ</name>
<organism evidence="2">
    <name type="scientific">freshwater metagenome</name>
    <dbReference type="NCBI Taxonomy" id="449393"/>
    <lineage>
        <taxon>unclassified sequences</taxon>
        <taxon>metagenomes</taxon>
        <taxon>ecological metagenomes</taxon>
    </lineage>
</organism>
<sequence length="225" mass="23913">MSPDRTQSVPLLSQSSFSVLQPFWGVESFTSLGASSKISWWQGDLGSFLTVEMNVATPLPTSLFLPQLPTRITRASINGWQIDGEFLGVSRVLRTPHIDLAPTAISAPPTVEEGLRAKIGGGAGLTPEGDDEVAGFLMVARSLGISHSLDRSEWRNNRTTTFSAALLDAAFHGFAIPVVADAARQIAHGVMTSCTREALLAVGHTSGAALLRGMETAQQCVRRAA</sequence>
<reference evidence="2" key="1">
    <citation type="submission" date="2020-05" db="EMBL/GenBank/DDBJ databases">
        <authorList>
            <person name="Chiriac C."/>
            <person name="Salcher M."/>
            <person name="Ghai R."/>
            <person name="Kavagutti S V."/>
        </authorList>
    </citation>
    <scope>NUCLEOTIDE SEQUENCE</scope>
</reference>
<dbReference type="Pfam" id="PF11392">
    <property type="entry name" value="AllH"/>
    <property type="match status" value="1"/>
</dbReference>
<accession>A0A6J7GI21</accession>
<gene>
    <name evidence="1" type="ORF">UFOPK2894_00738</name>
    <name evidence="2" type="ORF">UFOPK3492_01079</name>
    <name evidence="3" type="ORF">UFOPK4295_00329</name>
</gene>
<protein>
    <submittedName>
        <fullName evidence="2">Unannotated protein</fullName>
    </submittedName>
</protein>
<evidence type="ECO:0000313" key="1">
    <source>
        <dbReference type="EMBL" id="CAB4773803.1"/>
    </source>
</evidence>
<dbReference type="EMBL" id="CAFBQF010000010">
    <property type="protein sequence ID" value="CAB5045985.1"/>
    <property type="molecule type" value="Genomic_DNA"/>
</dbReference>
<evidence type="ECO:0000313" key="2">
    <source>
        <dbReference type="EMBL" id="CAB4903773.1"/>
    </source>
</evidence>
<dbReference type="EMBL" id="CAFBMD010000096">
    <property type="protein sequence ID" value="CAB4903773.1"/>
    <property type="molecule type" value="Genomic_DNA"/>
</dbReference>
<proteinExistence type="predicted"/>
<dbReference type="InterPro" id="IPR021530">
    <property type="entry name" value="AllH-like"/>
</dbReference>
<evidence type="ECO:0000313" key="3">
    <source>
        <dbReference type="EMBL" id="CAB5045985.1"/>
    </source>
</evidence>